<proteinExistence type="predicted"/>
<dbReference type="EMBL" id="EQ973773">
    <property type="protein sequence ID" value="EEF51429.1"/>
    <property type="molecule type" value="Genomic_DNA"/>
</dbReference>
<sequence length="68" mass="7559">MVEATDLEGGITTEPHSLQWSPPPIDCIKINFDADYCKDQKVGTMGAIGHDRRAVMQGWCDEVLVRVL</sequence>
<evidence type="ECO:0000313" key="1">
    <source>
        <dbReference type="EMBL" id="EEF51429.1"/>
    </source>
</evidence>
<reference evidence="2" key="1">
    <citation type="journal article" date="2010" name="Nat. Biotechnol.">
        <title>Draft genome sequence of the oilseed species Ricinus communis.</title>
        <authorList>
            <person name="Chan A.P."/>
            <person name="Crabtree J."/>
            <person name="Zhao Q."/>
            <person name="Lorenzi H."/>
            <person name="Orvis J."/>
            <person name="Puiu D."/>
            <person name="Melake-Berhan A."/>
            <person name="Jones K.M."/>
            <person name="Redman J."/>
            <person name="Chen G."/>
            <person name="Cahoon E.B."/>
            <person name="Gedil M."/>
            <person name="Stanke M."/>
            <person name="Haas B.J."/>
            <person name="Wortman J.R."/>
            <person name="Fraser-Liggett C.M."/>
            <person name="Ravel J."/>
            <person name="Rabinowicz P.D."/>
        </authorList>
    </citation>
    <scope>NUCLEOTIDE SEQUENCE [LARGE SCALE GENOMIC DNA]</scope>
    <source>
        <strain evidence="2">cv. Hale</strain>
    </source>
</reference>
<gene>
    <name evidence="1" type="ORF">RCOM_1496760</name>
</gene>
<keyword evidence="2" id="KW-1185">Reference proteome</keyword>
<protein>
    <submittedName>
        <fullName evidence="1">Uncharacterized protein</fullName>
    </submittedName>
</protein>
<organism evidence="1 2">
    <name type="scientific">Ricinus communis</name>
    <name type="common">Castor bean</name>
    <dbReference type="NCBI Taxonomy" id="3988"/>
    <lineage>
        <taxon>Eukaryota</taxon>
        <taxon>Viridiplantae</taxon>
        <taxon>Streptophyta</taxon>
        <taxon>Embryophyta</taxon>
        <taxon>Tracheophyta</taxon>
        <taxon>Spermatophyta</taxon>
        <taxon>Magnoliopsida</taxon>
        <taxon>eudicotyledons</taxon>
        <taxon>Gunneridae</taxon>
        <taxon>Pentapetalae</taxon>
        <taxon>rosids</taxon>
        <taxon>fabids</taxon>
        <taxon>Malpighiales</taxon>
        <taxon>Euphorbiaceae</taxon>
        <taxon>Acalyphoideae</taxon>
        <taxon>Acalypheae</taxon>
        <taxon>Ricinus</taxon>
    </lineage>
</organism>
<evidence type="ECO:0000313" key="2">
    <source>
        <dbReference type="Proteomes" id="UP000008311"/>
    </source>
</evidence>
<dbReference type="Proteomes" id="UP000008311">
    <property type="component" value="Unassembled WGS sequence"/>
</dbReference>
<dbReference type="InParanoid" id="B9R9F2"/>
<dbReference type="AlphaFoldDB" id="B9R9F2"/>
<accession>B9R9F2</accession>
<name>B9R9F2_RICCO</name>